<dbReference type="GO" id="GO:0003677">
    <property type="term" value="F:DNA binding"/>
    <property type="evidence" value="ECO:0007669"/>
    <property type="project" value="UniProtKB-UniRule"/>
</dbReference>
<keyword evidence="6 10" id="KW-0548">Nucleotidyltransferase</keyword>
<keyword evidence="5 10" id="KW-0808">Transferase</keyword>
<evidence type="ECO:0000256" key="8">
    <source>
        <dbReference type="ARBA" id="ARBA00029924"/>
    </source>
</evidence>
<dbReference type="GO" id="GO:0006351">
    <property type="term" value="P:DNA-templated transcription"/>
    <property type="evidence" value="ECO:0007669"/>
    <property type="project" value="UniProtKB-UniRule"/>
</dbReference>
<dbReference type="Pfam" id="PF01192">
    <property type="entry name" value="RNA_pol_Rpb6"/>
    <property type="match status" value="1"/>
</dbReference>
<reference evidence="11 12" key="1">
    <citation type="submission" date="2015-10" db="EMBL/GenBank/DDBJ databases">
        <authorList>
            <person name="Gilbert D.G."/>
        </authorList>
    </citation>
    <scope>NUCLEOTIDE SEQUENCE [LARGE SCALE GENOMIC DNA]</scope>
    <source>
        <strain evidence="11 12">ChDC F311</strain>
    </source>
</reference>
<evidence type="ECO:0000256" key="2">
    <source>
        <dbReference type="ARBA" id="ARBA00012418"/>
    </source>
</evidence>
<proteinExistence type="inferred from homology"/>
<evidence type="ECO:0000256" key="7">
    <source>
        <dbReference type="ARBA" id="ARBA00023163"/>
    </source>
</evidence>
<protein>
    <recommendedName>
        <fullName evidence="3 10">DNA-directed RNA polymerase subunit omega</fullName>
        <shortName evidence="10">RNAP omega subunit</shortName>
        <ecNumber evidence="2 10">2.7.7.6</ecNumber>
    </recommendedName>
    <alternativeName>
        <fullName evidence="10">RNA polymerase omega subunit</fullName>
    </alternativeName>
    <alternativeName>
        <fullName evidence="8 10">Transcriptase subunit omega</fullName>
    </alternativeName>
</protein>
<evidence type="ECO:0000256" key="6">
    <source>
        <dbReference type="ARBA" id="ARBA00022695"/>
    </source>
</evidence>
<keyword evidence="4 10" id="KW-0240">DNA-directed RNA polymerase</keyword>
<gene>
    <name evidence="10" type="primary">rpoZ</name>
    <name evidence="11" type="ORF">RO03_11030</name>
</gene>
<evidence type="ECO:0000256" key="10">
    <source>
        <dbReference type="HAMAP-Rule" id="MF_00366"/>
    </source>
</evidence>
<name>A0A0M4SCB7_FUSNC</name>
<dbReference type="SUPFAM" id="SSF63562">
    <property type="entry name" value="RPB6/omega subunit-like"/>
    <property type="match status" value="1"/>
</dbReference>
<dbReference type="EMBL" id="LMVH01000002">
    <property type="protein sequence ID" value="KUL97930.1"/>
    <property type="molecule type" value="Genomic_DNA"/>
</dbReference>
<evidence type="ECO:0000313" key="11">
    <source>
        <dbReference type="EMBL" id="KUL97930.1"/>
    </source>
</evidence>
<organism evidence="11 12">
    <name type="scientific">Fusobacterium nucleatum subsp. nucleatum</name>
    <dbReference type="NCBI Taxonomy" id="76856"/>
    <lineage>
        <taxon>Bacteria</taxon>
        <taxon>Fusobacteriati</taxon>
        <taxon>Fusobacteriota</taxon>
        <taxon>Fusobacteriia</taxon>
        <taxon>Fusobacteriales</taxon>
        <taxon>Fusobacteriaceae</taxon>
        <taxon>Fusobacterium</taxon>
    </lineage>
</organism>
<comment type="catalytic activity">
    <reaction evidence="9 10">
        <text>RNA(n) + a ribonucleoside 5'-triphosphate = RNA(n+1) + diphosphate</text>
        <dbReference type="Rhea" id="RHEA:21248"/>
        <dbReference type="Rhea" id="RHEA-COMP:14527"/>
        <dbReference type="Rhea" id="RHEA-COMP:17342"/>
        <dbReference type="ChEBI" id="CHEBI:33019"/>
        <dbReference type="ChEBI" id="CHEBI:61557"/>
        <dbReference type="ChEBI" id="CHEBI:140395"/>
        <dbReference type="EC" id="2.7.7.6"/>
    </reaction>
</comment>
<dbReference type="GO" id="GO:0000428">
    <property type="term" value="C:DNA-directed RNA polymerase complex"/>
    <property type="evidence" value="ECO:0007669"/>
    <property type="project" value="UniProtKB-KW"/>
</dbReference>
<dbReference type="GeneID" id="79782961"/>
<comment type="subunit">
    <text evidence="10">The RNAP catalytic core consists of 2 alpha, 1 beta, 1 beta' and 1 omega subunit. When a sigma factor is associated with the core the holoenzyme is formed, which can initiate transcription.</text>
</comment>
<evidence type="ECO:0000256" key="4">
    <source>
        <dbReference type="ARBA" id="ARBA00022478"/>
    </source>
</evidence>
<sequence>MKKDITYDELLTKIPNKYILTIVGGERARERAKERMERGGEPLPLTKYDKKDTEMKKVFKEILAGKVGYEKEEE</sequence>
<dbReference type="InterPro" id="IPR003716">
    <property type="entry name" value="DNA-dir_RNA_pol_omega"/>
</dbReference>
<dbReference type="AlphaFoldDB" id="A0A0M4SCB7"/>
<dbReference type="Gene3D" id="3.90.940.10">
    <property type="match status" value="1"/>
</dbReference>
<dbReference type="InterPro" id="IPR006110">
    <property type="entry name" value="Pol_omega/Rpo6/RPB6"/>
</dbReference>
<comment type="similarity">
    <text evidence="1 10">Belongs to the RNA polymerase subunit omega family.</text>
</comment>
<comment type="caution">
    <text evidence="11">The sequence shown here is derived from an EMBL/GenBank/DDBJ whole genome shotgun (WGS) entry which is preliminary data.</text>
</comment>
<dbReference type="EC" id="2.7.7.6" evidence="2 10"/>
<dbReference type="PATRIC" id="fig|76856.3.peg.1430"/>
<evidence type="ECO:0000256" key="5">
    <source>
        <dbReference type="ARBA" id="ARBA00022679"/>
    </source>
</evidence>
<keyword evidence="7 10" id="KW-0804">Transcription</keyword>
<dbReference type="OrthoDB" id="90552at2"/>
<dbReference type="SMART" id="SM01409">
    <property type="entry name" value="RNA_pol_Rpb6"/>
    <property type="match status" value="1"/>
</dbReference>
<dbReference type="GO" id="GO:0003899">
    <property type="term" value="F:DNA-directed RNA polymerase activity"/>
    <property type="evidence" value="ECO:0007669"/>
    <property type="project" value="UniProtKB-UniRule"/>
</dbReference>
<dbReference type="Proteomes" id="UP000054800">
    <property type="component" value="Unassembled WGS sequence"/>
</dbReference>
<dbReference type="HAMAP" id="MF_00366">
    <property type="entry name" value="RNApol_bact_RpoZ"/>
    <property type="match status" value="1"/>
</dbReference>
<evidence type="ECO:0000313" key="12">
    <source>
        <dbReference type="Proteomes" id="UP000054800"/>
    </source>
</evidence>
<evidence type="ECO:0000256" key="9">
    <source>
        <dbReference type="ARBA" id="ARBA00048552"/>
    </source>
</evidence>
<dbReference type="RefSeq" id="WP_005904065.1">
    <property type="nucleotide sequence ID" value="NZ_CP022122.1"/>
</dbReference>
<dbReference type="InterPro" id="IPR036161">
    <property type="entry name" value="RPB6/omega-like_sf"/>
</dbReference>
<evidence type="ECO:0000256" key="1">
    <source>
        <dbReference type="ARBA" id="ARBA00006711"/>
    </source>
</evidence>
<comment type="function">
    <text evidence="10">Promotes RNA polymerase assembly. Latches the N- and C-terminal regions of the beta' subunit thereby facilitating its interaction with the beta and alpha subunits.</text>
</comment>
<accession>A0A0M4SCB7</accession>
<evidence type="ECO:0000256" key="3">
    <source>
        <dbReference type="ARBA" id="ARBA00013725"/>
    </source>
</evidence>